<sequence>LSPLDDSSYLTMITLPLPTSLEDAISQREVDELSPFECFPKEIVWKIIEFVPESITELRLASRLLQSLVDEYERQRLTIPLVDELFFDEFYDAETDSIRRDKIRISVHVPLRKAALFEMRLKLRQPPNKLLERVKRQRLIAEQMAYQIEMHSQLANENDRACWEYLVDCMGTRLQQVTIFEHNEEGTQFPPVCALLEAFQFEKFFVAIRNLNNIAVIHLLKTIDAQKVEELEIVVHNVKASTPETILLDLSSRVRSLRIRQLYVTGPHQFFEHRNVEWAPIILSMFTGKMDKLIIENPYYPEYLSREGADLIREKLPLMDKKLWFATSFDQYPKGLSYKCKRYLVHVSKSRLQSHSRRFLSIKHIWRFRNETLDSFSF</sequence>
<feature type="non-terminal residue" evidence="1">
    <location>
        <position position="1"/>
    </location>
</feature>
<organism evidence="1 2">
    <name type="scientific">Pristionchus entomophagus</name>
    <dbReference type="NCBI Taxonomy" id="358040"/>
    <lineage>
        <taxon>Eukaryota</taxon>
        <taxon>Metazoa</taxon>
        <taxon>Ecdysozoa</taxon>
        <taxon>Nematoda</taxon>
        <taxon>Chromadorea</taxon>
        <taxon>Rhabditida</taxon>
        <taxon>Rhabditina</taxon>
        <taxon>Diplogasteromorpha</taxon>
        <taxon>Diplogasteroidea</taxon>
        <taxon>Neodiplogasteridae</taxon>
        <taxon>Pristionchus</taxon>
    </lineage>
</organism>
<accession>A0AAV5SMD9</accession>
<reference evidence="1" key="1">
    <citation type="submission" date="2023-10" db="EMBL/GenBank/DDBJ databases">
        <title>Genome assembly of Pristionchus species.</title>
        <authorList>
            <person name="Yoshida K."/>
            <person name="Sommer R.J."/>
        </authorList>
    </citation>
    <scope>NUCLEOTIDE SEQUENCE</scope>
    <source>
        <strain evidence="1">RS0144</strain>
    </source>
</reference>
<evidence type="ECO:0000313" key="1">
    <source>
        <dbReference type="EMBL" id="GMS83717.1"/>
    </source>
</evidence>
<evidence type="ECO:0008006" key="3">
    <source>
        <dbReference type="Google" id="ProtNLM"/>
    </source>
</evidence>
<protein>
    <recommendedName>
        <fullName evidence="3">F-box domain-containing protein</fullName>
    </recommendedName>
</protein>
<keyword evidence="2" id="KW-1185">Reference proteome</keyword>
<evidence type="ECO:0000313" key="2">
    <source>
        <dbReference type="Proteomes" id="UP001432027"/>
    </source>
</evidence>
<comment type="caution">
    <text evidence="1">The sequence shown here is derived from an EMBL/GenBank/DDBJ whole genome shotgun (WGS) entry which is preliminary data.</text>
</comment>
<dbReference type="EMBL" id="BTSX01000002">
    <property type="protein sequence ID" value="GMS83717.1"/>
    <property type="molecule type" value="Genomic_DNA"/>
</dbReference>
<gene>
    <name evidence="1" type="ORF">PENTCL1PPCAC_5892</name>
</gene>
<name>A0AAV5SMD9_9BILA</name>
<dbReference type="AlphaFoldDB" id="A0AAV5SMD9"/>
<proteinExistence type="predicted"/>
<dbReference type="Proteomes" id="UP001432027">
    <property type="component" value="Unassembled WGS sequence"/>
</dbReference>